<dbReference type="KEGG" id="amaq:GO499_01495"/>
<keyword evidence="3" id="KW-1185">Reference proteome</keyword>
<feature type="domain" description="N-acetyltransferase" evidence="1">
    <location>
        <begin position="3"/>
        <end position="193"/>
    </location>
</feature>
<gene>
    <name evidence="2" type="ORF">GO499_01495</name>
</gene>
<dbReference type="PROSITE" id="PS51186">
    <property type="entry name" value="GNAT"/>
    <property type="match status" value="1"/>
</dbReference>
<dbReference type="AlphaFoldDB" id="A0A6P1SXL0"/>
<sequence length="193" mass="20823">MTLAVRPLNAETWNGFAELVEAHGGIWGGCWCLAFHFRGKAAQGIGDKRAKKEAMVRTGETHAALVFDGGECAGWAQYGCPAELPAIQNRKAYEEGLAALPDSRITCLFVGKAYRKRGVADLAVRGALEQIGEAGGGSVEAFPEETEGRKVSGAFLWGGTLGMYERLGFVRERKIGKHKWVVRRGVAAGERLT</sequence>
<proteinExistence type="predicted"/>
<organism evidence="2 3">
    <name type="scientific">Algicella marina</name>
    <dbReference type="NCBI Taxonomy" id="2683284"/>
    <lineage>
        <taxon>Bacteria</taxon>
        <taxon>Pseudomonadati</taxon>
        <taxon>Pseudomonadota</taxon>
        <taxon>Alphaproteobacteria</taxon>
        <taxon>Rhodobacterales</taxon>
        <taxon>Paracoccaceae</taxon>
        <taxon>Algicella</taxon>
    </lineage>
</organism>
<dbReference type="InterPro" id="IPR000182">
    <property type="entry name" value="GNAT_dom"/>
</dbReference>
<dbReference type="RefSeq" id="WP_161860518.1">
    <property type="nucleotide sequence ID" value="NZ_CP046620.1"/>
</dbReference>
<name>A0A6P1SXL0_9RHOB</name>
<dbReference type="Proteomes" id="UP000464495">
    <property type="component" value="Chromosome"/>
</dbReference>
<dbReference type="SUPFAM" id="SSF55729">
    <property type="entry name" value="Acyl-CoA N-acyltransferases (Nat)"/>
    <property type="match status" value="1"/>
</dbReference>
<evidence type="ECO:0000313" key="2">
    <source>
        <dbReference type="EMBL" id="QHQ33946.1"/>
    </source>
</evidence>
<keyword evidence="2" id="KW-0808">Transferase</keyword>
<protein>
    <submittedName>
        <fullName evidence="2">GNAT family N-acetyltransferase</fullName>
    </submittedName>
</protein>
<accession>A0A6P1SXL0</accession>
<evidence type="ECO:0000313" key="3">
    <source>
        <dbReference type="Proteomes" id="UP000464495"/>
    </source>
</evidence>
<reference evidence="2 3" key="1">
    <citation type="submission" date="2019-12" db="EMBL/GenBank/DDBJ databases">
        <title>Complete genome sequence of Algicella marina strain 9Alg 56(T) isolated from the red alga Tichocarpus crinitus.</title>
        <authorList>
            <person name="Kim S.-G."/>
            <person name="Nedashkovskaya O.I."/>
        </authorList>
    </citation>
    <scope>NUCLEOTIDE SEQUENCE [LARGE SCALE GENOMIC DNA]</scope>
    <source>
        <strain evidence="2 3">9Alg 56</strain>
    </source>
</reference>
<dbReference type="Gene3D" id="3.40.630.30">
    <property type="match status" value="1"/>
</dbReference>
<dbReference type="InterPro" id="IPR016181">
    <property type="entry name" value="Acyl_CoA_acyltransferase"/>
</dbReference>
<dbReference type="EMBL" id="CP046620">
    <property type="protein sequence ID" value="QHQ33946.1"/>
    <property type="molecule type" value="Genomic_DNA"/>
</dbReference>
<dbReference type="GO" id="GO:0016747">
    <property type="term" value="F:acyltransferase activity, transferring groups other than amino-acyl groups"/>
    <property type="evidence" value="ECO:0007669"/>
    <property type="project" value="InterPro"/>
</dbReference>
<evidence type="ECO:0000259" key="1">
    <source>
        <dbReference type="PROSITE" id="PS51186"/>
    </source>
</evidence>